<dbReference type="RefSeq" id="WP_153758640.1">
    <property type="nucleotide sequence ID" value="NZ_CP045851.1"/>
</dbReference>
<dbReference type="GO" id="GO:0017004">
    <property type="term" value="P:cytochrome complex assembly"/>
    <property type="evidence" value="ECO:0007669"/>
    <property type="project" value="UniProtKB-KW"/>
</dbReference>
<comment type="subcellular location">
    <subcellularLocation>
        <location evidence="1">Cell envelope</location>
    </subcellularLocation>
</comment>
<dbReference type="PANTHER" id="PTHR42852">
    <property type="entry name" value="THIOL:DISULFIDE INTERCHANGE PROTEIN DSBE"/>
    <property type="match status" value="1"/>
</dbReference>
<dbReference type="Proteomes" id="UP000334019">
    <property type="component" value="Chromosome"/>
</dbReference>
<evidence type="ECO:0000256" key="6">
    <source>
        <dbReference type="SAM" id="Phobius"/>
    </source>
</evidence>
<feature type="domain" description="Thioredoxin" evidence="7">
    <location>
        <begin position="52"/>
        <end position="192"/>
    </location>
</feature>
<feature type="transmembrane region" description="Helical" evidence="6">
    <location>
        <begin position="20"/>
        <end position="40"/>
    </location>
</feature>
<dbReference type="PANTHER" id="PTHR42852:SF6">
    <property type="entry name" value="THIOL:DISULFIDE INTERCHANGE PROTEIN DSBE"/>
    <property type="match status" value="1"/>
</dbReference>
<dbReference type="GO" id="GO:0016491">
    <property type="term" value="F:oxidoreductase activity"/>
    <property type="evidence" value="ECO:0007669"/>
    <property type="project" value="InterPro"/>
</dbReference>
<proteinExistence type="predicted"/>
<dbReference type="SUPFAM" id="SSF52833">
    <property type="entry name" value="Thioredoxin-like"/>
    <property type="match status" value="1"/>
</dbReference>
<sequence>MTDTGPDAVAATRPRGRTALVASIVVGIVMVALVAVLALGDPGGGREPERSPLLGRAAPAITGETLDDSTFDIDEHRGRWVLVNFFAEWCVPCQVEHPDLVAFDESHREVGDVQVVSVAFQNSREDIAAFFAENGGEWPVVVGGDVGSIAVSWGVTGVPESFLVSPQGVVVHHFRGGVTLDDLEGTLAELRGSGT</sequence>
<evidence type="ECO:0000256" key="3">
    <source>
        <dbReference type="ARBA" id="ARBA00022968"/>
    </source>
</evidence>
<evidence type="ECO:0000256" key="5">
    <source>
        <dbReference type="ARBA" id="ARBA00023284"/>
    </source>
</evidence>
<dbReference type="KEGG" id="atq:GH723_05115"/>
<keyword evidence="9" id="KW-1185">Reference proteome</keyword>
<keyword evidence="2" id="KW-0201">Cytochrome c-type biogenesis</keyword>
<evidence type="ECO:0000256" key="1">
    <source>
        <dbReference type="ARBA" id="ARBA00004196"/>
    </source>
</evidence>
<dbReference type="GO" id="GO:0030313">
    <property type="term" value="C:cell envelope"/>
    <property type="evidence" value="ECO:0007669"/>
    <property type="project" value="UniProtKB-SubCell"/>
</dbReference>
<keyword evidence="6" id="KW-0812">Transmembrane</keyword>
<organism evidence="8 9">
    <name type="scientific">Actinomarinicola tropica</name>
    <dbReference type="NCBI Taxonomy" id="2789776"/>
    <lineage>
        <taxon>Bacteria</taxon>
        <taxon>Bacillati</taxon>
        <taxon>Actinomycetota</taxon>
        <taxon>Acidimicrobiia</taxon>
        <taxon>Acidimicrobiales</taxon>
        <taxon>Iamiaceae</taxon>
        <taxon>Actinomarinicola</taxon>
    </lineage>
</organism>
<dbReference type="InterPro" id="IPR013740">
    <property type="entry name" value="Redoxin"/>
</dbReference>
<dbReference type="PROSITE" id="PS51352">
    <property type="entry name" value="THIOREDOXIN_2"/>
    <property type="match status" value="1"/>
</dbReference>
<dbReference type="InterPro" id="IPR050553">
    <property type="entry name" value="Thioredoxin_ResA/DsbE_sf"/>
</dbReference>
<gene>
    <name evidence="8" type="ORF">GH723_05115</name>
</gene>
<evidence type="ECO:0000256" key="4">
    <source>
        <dbReference type="ARBA" id="ARBA00023157"/>
    </source>
</evidence>
<dbReference type="InterPro" id="IPR017937">
    <property type="entry name" value="Thioredoxin_CS"/>
</dbReference>
<dbReference type="PROSITE" id="PS00194">
    <property type="entry name" value="THIOREDOXIN_1"/>
    <property type="match status" value="1"/>
</dbReference>
<dbReference type="InterPro" id="IPR036249">
    <property type="entry name" value="Thioredoxin-like_sf"/>
</dbReference>
<reference evidence="8 9" key="1">
    <citation type="submission" date="2019-11" db="EMBL/GenBank/DDBJ databases">
        <authorList>
            <person name="He Y."/>
        </authorList>
    </citation>
    <scope>NUCLEOTIDE SEQUENCE [LARGE SCALE GENOMIC DNA]</scope>
    <source>
        <strain evidence="8 9">SCSIO 58843</strain>
    </source>
</reference>
<dbReference type="InterPro" id="IPR013766">
    <property type="entry name" value="Thioredoxin_domain"/>
</dbReference>
<dbReference type="AlphaFoldDB" id="A0A5Q2RFW0"/>
<keyword evidence="4" id="KW-1015">Disulfide bond</keyword>
<evidence type="ECO:0000259" key="7">
    <source>
        <dbReference type="PROSITE" id="PS51352"/>
    </source>
</evidence>
<keyword evidence="6" id="KW-0472">Membrane</keyword>
<dbReference type="Pfam" id="PF08534">
    <property type="entry name" value="Redoxin"/>
    <property type="match status" value="1"/>
</dbReference>
<name>A0A5Q2RFW0_9ACTN</name>
<keyword evidence="5" id="KW-0676">Redox-active center</keyword>
<accession>A0A5Q2RFW0</accession>
<keyword evidence="3" id="KW-0735">Signal-anchor</keyword>
<evidence type="ECO:0000313" key="9">
    <source>
        <dbReference type="Proteomes" id="UP000334019"/>
    </source>
</evidence>
<protein>
    <submittedName>
        <fullName evidence="8">Redoxin family protein</fullName>
    </submittedName>
</protein>
<keyword evidence="6" id="KW-1133">Transmembrane helix</keyword>
<dbReference type="EMBL" id="CP045851">
    <property type="protein sequence ID" value="QGG94534.1"/>
    <property type="molecule type" value="Genomic_DNA"/>
</dbReference>
<evidence type="ECO:0000256" key="2">
    <source>
        <dbReference type="ARBA" id="ARBA00022748"/>
    </source>
</evidence>
<dbReference type="Gene3D" id="3.40.30.10">
    <property type="entry name" value="Glutaredoxin"/>
    <property type="match status" value="1"/>
</dbReference>
<evidence type="ECO:0000313" key="8">
    <source>
        <dbReference type="EMBL" id="QGG94534.1"/>
    </source>
</evidence>